<dbReference type="Gene3D" id="1.10.101.10">
    <property type="entry name" value="PGBD-like superfamily/PGBD"/>
    <property type="match status" value="1"/>
</dbReference>
<feature type="compositionally biased region" description="Polar residues" evidence="1">
    <location>
        <begin position="435"/>
        <end position="446"/>
    </location>
</feature>
<dbReference type="AlphaFoldDB" id="A0A1G2L3Z7"/>
<dbReference type="InterPro" id="IPR002477">
    <property type="entry name" value="Peptidoglycan-bd-like"/>
</dbReference>
<proteinExistence type="predicted"/>
<dbReference type="InterPro" id="IPR036365">
    <property type="entry name" value="PGBD-like_sf"/>
</dbReference>
<dbReference type="SUPFAM" id="SSF47090">
    <property type="entry name" value="PGBD-like"/>
    <property type="match status" value="1"/>
</dbReference>
<accession>A0A1G2L3Z7</accession>
<feature type="compositionally biased region" description="Polar residues" evidence="1">
    <location>
        <begin position="404"/>
        <end position="426"/>
    </location>
</feature>
<reference evidence="3 4" key="1">
    <citation type="journal article" date="2016" name="Nat. Commun.">
        <title>Thousands of microbial genomes shed light on interconnected biogeochemical processes in an aquifer system.</title>
        <authorList>
            <person name="Anantharaman K."/>
            <person name="Brown C.T."/>
            <person name="Hug L.A."/>
            <person name="Sharon I."/>
            <person name="Castelle C.J."/>
            <person name="Probst A.J."/>
            <person name="Thomas B.C."/>
            <person name="Singh A."/>
            <person name="Wilkins M.J."/>
            <person name="Karaoz U."/>
            <person name="Brodie E.L."/>
            <person name="Williams K.H."/>
            <person name="Hubbard S.S."/>
            <person name="Banfield J.F."/>
        </authorList>
    </citation>
    <scope>NUCLEOTIDE SEQUENCE [LARGE SCALE GENOMIC DNA]</scope>
</reference>
<feature type="compositionally biased region" description="Low complexity" evidence="1">
    <location>
        <begin position="377"/>
        <end position="393"/>
    </location>
</feature>
<evidence type="ECO:0000313" key="3">
    <source>
        <dbReference type="EMBL" id="OHA05399.1"/>
    </source>
</evidence>
<name>A0A1G2L3Z7_9BACT</name>
<feature type="region of interest" description="Disordered" evidence="1">
    <location>
        <begin position="357"/>
        <end position="448"/>
    </location>
</feature>
<dbReference type="Proteomes" id="UP000177982">
    <property type="component" value="Unassembled WGS sequence"/>
</dbReference>
<dbReference type="InterPro" id="IPR036366">
    <property type="entry name" value="PGBDSf"/>
</dbReference>
<protein>
    <recommendedName>
        <fullName evidence="2">Peptidoglycan binding-like domain-containing protein</fullName>
    </recommendedName>
</protein>
<organism evidence="3 4">
    <name type="scientific">Candidatus Sungbacteria bacterium RIFCSPLOWO2_01_FULL_47_10</name>
    <dbReference type="NCBI Taxonomy" id="1802276"/>
    <lineage>
        <taxon>Bacteria</taxon>
        <taxon>Candidatus Sungiibacteriota</taxon>
    </lineage>
</organism>
<feature type="compositionally biased region" description="Low complexity" evidence="1">
    <location>
        <begin position="539"/>
        <end position="552"/>
    </location>
</feature>
<sequence length="579" mass="61628">MALIRVFPILFFLVFFFGINLAYAQITSFSANPASIQSGQVTTYLWSSENLGGIKLVFPCVSGIKYYYESGAPLACGSTILDLATNGAYSVSAANLSLSGASVEVKAVPKTAEGIYDESAPSYAPLTIYPVSAIITEFTSNTDTVVSGNDAVFSWNSQYITGVNFNFSCAENVKIFYAGSEVPCGQIAFGTNLAAQSQISVSFSNISQSKKTISVTVIPAMDDGTYDATRSKSVTLVVEPPPPKIPKVYVYSPSLVALSSGETTVISWGGIYISGVNMNITCAYGITASSSADPSQTLPCGTYAFSENLPATSTHALSFKNTVSGIVRVSLKIIPFLENNTYDATLAKEILIDVSRETPPEPVTAPSEPIAEETSNTVSPSESVESQSQTTEVLQPASAPKQEPTPSAQSESSQDVLRGTETNTKPVSKPPENTAADNVNDGTENGSDGIEDGFTYTFVGPLHYGLIHDGDVKALQKILTLEGVYAGAIDGDYFGETQEAVIRFQKKHGLSPLGIVDHDTREKLNELYGSNQPAADMNGVSSEGNSSSGTASDTPRQKNIFIRWGESFISFLRALFSFF</sequence>
<evidence type="ECO:0000256" key="1">
    <source>
        <dbReference type="SAM" id="MobiDB-lite"/>
    </source>
</evidence>
<comment type="caution">
    <text evidence="3">The sequence shown here is derived from an EMBL/GenBank/DDBJ whole genome shotgun (WGS) entry which is preliminary data.</text>
</comment>
<feature type="domain" description="Peptidoglycan binding-like" evidence="2">
    <location>
        <begin position="470"/>
        <end position="524"/>
    </location>
</feature>
<dbReference type="EMBL" id="MHQO01000052">
    <property type="protein sequence ID" value="OHA05399.1"/>
    <property type="molecule type" value="Genomic_DNA"/>
</dbReference>
<gene>
    <name evidence="3" type="ORF">A2934_00035</name>
</gene>
<evidence type="ECO:0000313" key="4">
    <source>
        <dbReference type="Proteomes" id="UP000177982"/>
    </source>
</evidence>
<evidence type="ECO:0000259" key="2">
    <source>
        <dbReference type="Pfam" id="PF01471"/>
    </source>
</evidence>
<dbReference type="Pfam" id="PF01471">
    <property type="entry name" value="PG_binding_1"/>
    <property type="match status" value="1"/>
</dbReference>
<feature type="region of interest" description="Disordered" evidence="1">
    <location>
        <begin position="530"/>
        <end position="554"/>
    </location>
</feature>